<dbReference type="InterPro" id="IPR049450">
    <property type="entry name" value="ACOT8-like_C"/>
</dbReference>
<dbReference type="EMBL" id="CAFBPF010000128">
    <property type="protein sequence ID" value="CAB5016555.1"/>
    <property type="molecule type" value="Genomic_DNA"/>
</dbReference>
<evidence type="ECO:0000313" key="5">
    <source>
        <dbReference type="EMBL" id="CAB4797130.1"/>
    </source>
</evidence>
<name>A0A6J6L2D9_9ZZZZ</name>
<evidence type="ECO:0000259" key="1">
    <source>
        <dbReference type="Pfam" id="PF13622"/>
    </source>
</evidence>
<dbReference type="Gene3D" id="2.40.160.210">
    <property type="entry name" value="Acyl-CoA thioesterase, double hotdog domain"/>
    <property type="match status" value="1"/>
</dbReference>
<proteinExistence type="predicted"/>
<dbReference type="InterPro" id="IPR042171">
    <property type="entry name" value="Acyl-CoA_hotdog"/>
</dbReference>
<evidence type="ECO:0000313" key="7">
    <source>
        <dbReference type="EMBL" id="CAB5016555.1"/>
    </source>
</evidence>
<dbReference type="EMBL" id="CAFAAH010000104">
    <property type="protein sequence ID" value="CAB4797130.1"/>
    <property type="molecule type" value="Genomic_DNA"/>
</dbReference>
<dbReference type="SUPFAM" id="SSF54637">
    <property type="entry name" value="Thioesterase/thiol ester dehydrase-isomerase"/>
    <property type="match status" value="2"/>
</dbReference>
<sequence length="273" mass="30099">MDDITFFGLRDHEEPTLWSFDVERRLCSGIGALFGGAGLGAAITALEHYTHRPTVWATAQFLEFALPPAELEITVEEMVRGHQVSQARAVGRVDGKEIFTVQAALGERDVPFLGQWAERPDVPPPEDCVGREIPPHMRGTISERMDMRLADARDFTELDGVPGTGRCSLWVRLPEFLEMSAAALAIVGDYVPFGISQALGQRAGGNSLDNTLRICSRTPTEWILADVRIHAVEHGFGHGLVHLWGEDGTLLATASQSAIVRKFREDMIQENQK</sequence>
<accession>A0A6J6L2D9</accession>
<dbReference type="InterPro" id="IPR049449">
    <property type="entry name" value="TesB_ACOT8-like_N"/>
</dbReference>
<evidence type="ECO:0000313" key="3">
    <source>
        <dbReference type="EMBL" id="CAB4654744.1"/>
    </source>
</evidence>
<organism evidence="3">
    <name type="scientific">freshwater metagenome</name>
    <dbReference type="NCBI Taxonomy" id="449393"/>
    <lineage>
        <taxon>unclassified sequences</taxon>
        <taxon>metagenomes</taxon>
        <taxon>ecological metagenomes</taxon>
    </lineage>
</organism>
<gene>
    <name evidence="3" type="ORF">UFOPK2242_00609</name>
    <name evidence="4" type="ORF">UFOPK2925_00789</name>
    <name evidence="5" type="ORF">UFOPK2996_00854</name>
    <name evidence="6" type="ORF">UFOPK3974_00339</name>
    <name evidence="7" type="ORF">UFOPK4071_01009</name>
</gene>
<dbReference type="EMBL" id="CAEZZU010000104">
    <property type="protein sequence ID" value="CAB4779917.1"/>
    <property type="molecule type" value="Genomic_DNA"/>
</dbReference>
<protein>
    <submittedName>
        <fullName evidence="3">Unannotated protein</fullName>
    </submittedName>
</protein>
<dbReference type="EMBL" id="CAFBOR010000029">
    <property type="protein sequence ID" value="CAB4980644.1"/>
    <property type="molecule type" value="Genomic_DNA"/>
</dbReference>
<dbReference type="EMBL" id="CAEZWM010000057">
    <property type="protein sequence ID" value="CAB4654744.1"/>
    <property type="molecule type" value="Genomic_DNA"/>
</dbReference>
<evidence type="ECO:0000259" key="2">
    <source>
        <dbReference type="Pfam" id="PF20789"/>
    </source>
</evidence>
<dbReference type="Pfam" id="PF20789">
    <property type="entry name" value="4HBT_3C"/>
    <property type="match status" value="1"/>
</dbReference>
<dbReference type="InterPro" id="IPR029069">
    <property type="entry name" value="HotDog_dom_sf"/>
</dbReference>
<feature type="domain" description="Acyl-CoA thioesterase-like N-terminal HotDog" evidence="1">
    <location>
        <begin position="30"/>
        <end position="104"/>
    </location>
</feature>
<evidence type="ECO:0000313" key="4">
    <source>
        <dbReference type="EMBL" id="CAB4779917.1"/>
    </source>
</evidence>
<reference evidence="3" key="1">
    <citation type="submission" date="2020-05" db="EMBL/GenBank/DDBJ databases">
        <authorList>
            <person name="Chiriac C."/>
            <person name="Salcher M."/>
            <person name="Ghai R."/>
            <person name="Kavagutti S V."/>
        </authorList>
    </citation>
    <scope>NUCLEOTIDE SEQUENCE</scope>
</reference>
<feature type="domain" description="Acyl-CoA thioesterase-like C-terminal" evidence="2">
    <location>
        <begin position="125"/>
        <end position="260"/>
    </location>
</feature>
<dbReference type="AlphaFoldDB" id="A0A6J6L2D9"/>
<evidence type="ECO:0000313" key="6">
    <source>
        <dbReference type="EMBL" id="CAB4980644.1"/>
    </source>
</evidence>
<dbReference type="Pfam" id="PF13622">
    <property type="entry name" value="4HBT_3"/>
    <property type="match status" value="1"/>
</dbReference>